<protein>
    <submittedName>
        <fullName evidence="2">Uncharacterized protein</fullName>
    </submittedName>
</protein>
<proteinExistence type="predicted"/>
<feature type="compositionally biased region" description="Polar residues" evidence="1">
    <location>
        <begin position="402"/>
        <end position="413"/>
    </location>
</feature>
<sequence>MEYDPRQSVQSIHEIGLARQMAVRPGRSMLVTVRSASALTVVGTPRQKDENAVADRHQEYVERAGDSSLLSKETENAPGLVLRGRNTSGPRVLFMLEADAWSTFPNPSCSHERWCGHMPRPRILFRPDGEEPAGKVGELLRGAPEHPTASNSNFEFSARASWWQKYRGMAENTTDEPLHQRASGLPSELGPFLLRSMSSSGSSLPRVSHPTIPNSYSQQSYTTLRTADWIVNLPEEATTAPGHAPRLAAIESNHTENQDIMGNSDREHHRMPGDSAIRGNLIPLSTSFRERSPSSRRKKGSHVLQLSLTDSQMDKLTAALSSEGEDELFTRGRPRNTAQDTDPLRTTEQNAAPSMRARSPAKMGPSTTNTRSRARSLSPVKSGLIKTPEGQRIRQGIEVGNASKSPSKGQGTRFNDRHAPTAHGTPSRAAKRAVRGHPPPIDTDIARYYARQQADINPPIIVHRPLERNASPVRDPNQPQPWEGSSSSAYSQDSGKERHPSRISPLRIHKQNEPKHVSILQEYAEKMDKGSAGFEKNGAADEASTGAEATYNPLAPLLPQRPAIRMASKTMIGEGGWLENTSKPAPTASPTRAGGFLGNLISDAGADNRAQRKSRESDKDKSSRQPASRGLAISLSPREQSLLYCELEFALATALNDYITAQFNAGRLEADRLKKVAEEWQRKGRPKVVGFRYDLETQLDLVRMHVYDFKFYSRVAATTALLGIIDTMKANARVLRIRTFCQPDTVVAKQLLDSQSLFNILGCPEDQQIKLAEIFAFFKAAIERERMLAKQEQLQGQEQTAGISTSVAAAAAATSMTMRNSRSPRQQGGGGDTNGWWGTTGTTQIHRSNSRAAAAAGGMDPAAYEQQNE</sequence>
<dbReference type="AlphaFoldDB" id="A0AAN7HHD9"/>
<feature type="compositionally biased region" description="Low complexity" evidence="1">
    <location>
        <begin position="852"/>
        <end position="863"/>
    </location>
</feature>
<feature type="compositionally biased region" description="Basic and acidic residues" evidence="1">
    <location>
        <begin position="609"/>
        <end position="623"/>
    </location>
</feature>
<gene>
    <name evidence="2" type="ORF">C8A03DRAFT_40554</name>
</gene>
<feature type="compositionally biased region" description="Polar residues" evidence="1">
    <location>
        <begin position="336"/>
        <end position="352"/>
    </location>
</feature>
<evidence type="ECO:0000256" key="1">
    <source>
        <dbReference type="SAM" id="MobiDB-lite"/>
    </source>
</evidence>
<name>A0AAN7HHD9_9PEZI</name>
<reference evidence="2" key="1">
    <citation type="journal article" date="2023" name="Mol. Phylogenet. Evol.">
        <title>Genome-scale phylogeny and comparative genomics of the fungal order Sordariales.</title>
        <authorList>
            <person name="Hensen N."/>
            <person name="Bonometti L."/>
            <person name="Westerberg I."/>
            <person name="Brannstrom I.O."/>
            <person name="Guillou S."/>
            <person name="Cros-Aarteil S."/>
            <person name="Calhoun S."/>
            <person name="Haridas S."/>
            <person name="Kuo A."/>
            <person name="Mondo S."/>
            <person name="Pangilinan J."/>
            <person name="Riley R."/>
            <person name="LaButti K."/>
            <person name="Andreopoulos B."/>
            <person name="Lipzen A."/>
            <person name="Chen C."/>
            <person name="Yan M."/>
            <person name="Daum C."/>
            <person name="Ng V."/>
            <person name="Clum A."/>
            <person name="Steindorff A."/>
            <person name="Ohm R.A."/>
            <person name="Martin F."/>
            <person name="Silar P."/>
            <person name="Natvig D.O."/>
            <person name="Lalanne C."/>
            <person name="Gautier V."/>
            <person name="Ament-Velasquez S.L."/>
            <person name="Kruys A."/>
            <person name="Hutchinson M.I."/>
            <person name="Powell A.J."/>
            <person name="Barry K."/>
            <person name="Miller A.N."/>
            <person name="Grigoriev I.V."/>
            <person name="Debuchy R."/>
            <person name="Gladieux P."/>
            <person name="Hiltunen Thoren M."/>
            <person name="Johannesson H."/>
        </authorList>
    </citation>
    <scope>NUCLEOTIDE SEQUENCE</scope>
    <source>
        <strain evidence="2">CBS 532.94</strain>
    </source>
</reference>
<evidence type="ECO:0000313" key="2">
    <source>
        <dbReference type="EMBL" id="KAK4242135.1"/>
    </source>
</evidence>
<dbReference type="EMBL" id="MU860012">
    <property type="protein sequence ID" value="KAK4242135.1"/>
    <property type="molecule type" value="Genomic_DNA"/>
</dbReference>
<accession>A0AAN7HHD9</accession>
<comment type="caution">
    <text evidence="2">The sequence shown here is derived from an EMBL/GenBank/DDBJ whole genome shotgun (WGS) entry which is preliminary data.</text>
</comment>
<feature type="region of interest" description="Disordered" evidence="1">
    <location>
        <begin position="469"/>
        <end position="511"/>
    </location>
</feature>
<feature type="region of interest" description="Disordered" evidence="1">
    <location>
        <begin position="321"/>
        <end position="442"/>
    </location>
</feature>
<organism evidence="2 3">
    <name type="scientific">Achaetomium macrosporum</name>
    <dbReference type="NCBI Taxonomy" id="79813"/>
    <lineage>
        <taxon>Eukaryota</taxon>
        <taxon>Fungi</taxon>
        <taxon>Dikarya</taxon>
        <taxon>Ascomycota</taxon>
        <taxon>Pezizomycotina</taxon>
        <taxon>Sordariomycetes</taxon>
        <taxon>Sordariomycetidae</taxon>
        <taxon>Sordariales</taxon>
        <taxon>Chaetomiaceae</taxon>
        <taxon>Achaetomium</taxon>
    </lineage>
</organism>
<reference evidence="2" key="2">
    <citation type="submission" date="2023-05" db="EMBL/GenBank/DDBJ databases">
        <authorList>
            <consortium name="Lawrence Berkeley National Laboratory"/>
            <person name="Steindorff A."/>
            <person name="Hensen N."/>
            <person name="Bonometti L."/>
            <person name="Westerberg I."/>
            <person name="Brannstrom I.O."/>
            <person name="Guillou S."/>
            <person name="Cros-Aarteil S."/>
            <person name="Calhoun S."/>
            <person name="Haridas S."/>
            <person name="Kuo A."/>
            <person name="Mondo S."/>
            <person name="Pangilinan J."/>
            <person name="Riley R."/>
            <person name="Labutti K."/>
            <person name="Andreopoulos B."/>
            <person name="Lipzen A."/>
            <person name="Chen C."/>
            <person name="Yanf M."/>
            <person name="Daum C."/>
            <person name="Ng V."/>
            <person name="Clum A."/>
            <person name="Ohm R."/>
            <person name="Martin F."/>
            <person name="Silar P."/>
            <person name="Natvig D."/>
            <person name="Lalanne C."/>
            <person name="Gautier V."/>
            <person name="Ament-Velasquez S.L."/>
            <person name="Kruys A."/>
            <person name="Hutchinson M.I."/>
            <person name="Powell A.J."/>
            <person name="Barry K."/>
            <person name="Miller A.N."/>
            <person name="Grigoriev I.V."/>
            <person name="Debuchy R."/>
            <person name="Gladieux P."/>
            <person name="Thoren M.H."/>
            <person name="Johannesson H."/>
        </authorList>
    </citation>
    <scope>NUCLEOTIDE SEQUENCE</scope>
    <source>
        <strain evidence="2">CBS 532.94</strain>
    </source>
</reference>
<feature type="region of interest" description="Disordered" evidence="1">
    <location>
        <begin position="575"/>
        <end position="631"/>
    </location>
</feature>
<feature type="region of interest" description="Disordered" evidence="1">
    <location>
        <begin position="284"/>
        <end position="308"/>
    </location>
</feature>
<feature type="compositionally biased region" description="Polar residues" evidence="1">
    <location>
        <begin position="579"/>
        <end position="590"/>
    </location>
</feature>
<evidence type="ECO:0000313" key="3">
    <source>
        <dbReference type="Proteomes" id="UP001303760"/>
    </source>
</evidence>
<dbReference type="Proteomes" id="UP001303760">
    <property type="component" value="Unassembled WGS sequence"/>
</dbReference>
<feature type="region of interest" description="Disordered" evidence="1">
    <location>
        <begin position="814"/>
        <end position="869"/>
    </location>
</feature>
<feature type="compositionally biased region" description="Low complexity" evidence="1">
    <location>
        <begin position="834"/>
        <end position="843"/>
    </location>
</feature>
<feature type="compositionally biased region" description="Polar residues" evidence="1">
    <location>
        <begin position="814"/>
        <end position="826"/>
    </location>
</feature>
<keyword evidence="3" id="KW-1185">Reference proteome</keyword>